<proteinExistence type="predicted"/>
<gene>
    <name evidence="2" type="ORF">SAMN05421803_10112</name>
</gene>
<reference evidence="2 3" key="1">
    <citation type="submission" date="2016-11" db="EMBL/GenBank/DDBJ databases">
        <authorList>
            <person name="Jaros S."/>
            <person name="Januszkiewicz K."/>
            <person name="Wedrychowicz H."/>
        </authorList>
    </citation>
    <scope>NUCLEOTIDE SEQUENCE [LARGE SCALE GENOMIC DNA]</scope>
    <source>
        <strain evidence="2 3">CGMCC 4.5723</strain>
    </source>
</reference>
<sequence length="271" mass="28925">MSGVGRWVEHGLFSDPGGYADRLPAGGAARVGVRVREMLVHYRAGGGWAAAHAQVDLRWVEAILGASGRGPVVGCCRDFALVTVAALRAQGVAARTRVGFAGYLEEGFGADHVVAEYHDGARWVRVDTQLAPGSAGGVDLGDLPVDDPGVFASAARVWRGVRSGELDGDRFGVAAGSALRGGWLVGDYVWLEAAHRCGFEALLWDAWEGMGPWAEQARTDVMAAALADEDEERIAGLWERWRPRGRVWCASPSGFRGWVDLDGGRRGGVRC</sequence>
<dbReference type="STRING" id="758803.SAMN05421803_10112"/>
<dbReference type="AlphaFoldDB" id="A0A1M6AJP8"/>
<dbReference type="Gene3D" id="3.10.620.30">
    <property type="match status" value="1"/>
</dbReference>
<dbReference type="SUPFAM" id="SSF54001">
    <property type="entry name" value="Cysteine proteinases"/>
    <property type="match status" value="1"/>
</dbReference>
<evidence type="ECO:0000313" key="3">
    <source>
        <dbReference type="Proteomes" id="UP000184452"/>
    </source>
</evidence>
<dbReference type="InterPro" id="IPR038765">
    <property type="entry name" value="Papain-like_cys_pep_sf"/>
</dbReference>
<organism evidence="2 3">
    <name type="scientific">Nocardiopsis flavescens</name>
    <dbReference type="NCBI Taxonomy" id="758803"/>
    <lineage>
        <taxon>Bacteria</taxon>
        <taxon>Bacillati</taxon>
        <taxon>Actinomycetota</taxon>
        <taxon>Actinomycetes</taxon>
        <taxon>Streptosporangiales</taxon>
        <taxon>Nocardiopsidaceae</taxon>
        <taxon>Nocardiopsis</taxon>
    </lineage>
</organism>
<accession>A0A1M6AJP8</accession>
<protein>
    <submittedName>
        <fullName evidence="2">Transglutaminase-like superfamily protein</fullName>
    </submittedName>
</protein>
<name>A0A1M6AJP8_9ACTN</name>
<dbReference type="Proteomes" id="UP000184452">
    <property type="component" value="Unassembled WGS sequence"/>
</dbReference>
<evidence type="ECO:0000313" key="2">
    <source>
        <dbReference type="EMBL" id="SHI36734.1"/>
    </source>
</evidence>
<dbReference type="InterPro" id="IPR002931">
    <property type="entry name" value="Transglutaminase-like"/>
</dbReference>
<dbReference type="Pfam" id="PF01841">
    <property type="entry name" value="Transglut_core"/>
    <property type="match status" value="1"/>
</dbReference>
<dbReference type="EMBL" id="FQZK01000001">
    <property type="protein sequence ID" value="SHI36734.1"/>
    <property type="molecule type" value="Genomic_DNA"/>
</dbReference>
<feature type="domain" description="Transglutaminase-like" evidence="1">
    <location>
        <begin position="68"/>
        <end position="130"/>
    </location>
</feature>
<keyword evidence="3" id="KW-1185">Reference proteome</keyword>
<dbReference type="SMART" id="SM00460">
    <property type="entry name" value="TGc"/>
    <property type="match status" value="1"/>
</dbReference>
<evidence type="ECO:0000259" key="1">
    <source>
        <dbReference type="SMART" id="SM00460"/>
    </source>
</evidence>